<sequence length="92" mass="10160">MHHQEEFCHPGGSCDAGRYFLEGLPYGWEEAYTADGVKYYINHVTQTTSWSLPVTGSSVLGLTPPQTASELEGERDGEAPDRRPSPSIETEM</sequence>
<evidence type="ECO:0000256" key="1">
    <source>
        <dbReference type="SAM" id="MobiDB-lite"/>
    </source>
</evidence>
<evidence type="ECO:0000313" key="3">
    <source>
        <dbReference type="Proteomes" id="UP000515145"/>
    </source>
</evidence>
<dbReference type="CDD" id="cd00201">
    <property type="entry name" value="WW"/>
    <property type="match status" value="1"/>
</dbReference>
<reference evidence="4" key="1">
    <citation type="submission" date="2025-08" db="UniProtKB">
        <authorList>
            <consortium name="RefSeq"/>
        </authorList>
    </citation>
    <scope>IDENTIFICATION</scope>
</reference>
<dbReference type="InParanoid" id="A0A6P7KFQ1"/>
<dbReference type="PROSITE" id="PS01159">
    <property type="entry name" value="WW_DOMAIN_1"/>
    <property type="match status" value="1"/>
</dbReference>
<name>A0A6P7KFQ1_9TELE</name>
<dbReference type="SUPFAM" id="SSF51045">
    <property type="entry name" value="WW domain"/>
    <property type="match status" value="1"/>
</dbReference>
<dbReference type="Pfam" id="PF00397">
    <property type="entry name" value="WW"/>
    <property type="match status" value="1"/>
</dbReference>
<evidence type="ECO:0000259" key="2">
    <source>
        <dbReference type="PROSITE" id="PS50020"/>
    </source>
</evidence>
<gene>
    <name evidence="4" type="primary">LOC114451614</name>
</gene>
<dbReference type="SMART" id="SM00456">
    <property type="entry name" value="WW"/>
    <property type="match status" value="1"/>
</dbReference>
<feature type="region of interest" description="Disordered" evidence="1">
    <location>
        <begin position="61"/>
        <end position="92"/>
    </location>
</feature>
<dbReference type="Proteomes" id="UP000515145">
    <property type="component" value="Chromosome 19"/>
</dbReference>
<dbReference type="Gene3D" id="2.20.70.10">
    <property type="match status" value="1"/>
</dbReference>
<dbReference type="OrthoDB" id="2020426at2759"/>
<dbReference type="AlphaFoldDB" id="A0A6P7KFQ1"/>
<feature type="domain" description="WW" evidence="2">
    <location>
        <begin position="22"/>
        <end position="55"/>
    </location>
</feature>
<proteinExistence type="predicted"/>
<protein>
    <submittedName>
        <fullName evidence="4">Syntaxin-binding protein 4-like</fullName>
    </submittedName>
</protein>
<dbReference type="GeneID" id="114451614"/>
<keyword evidence="3" id="KW-1185">Reference proteome</keyword>
<evidence type="ECO:0000313" key="4">
    <source>
        <dbReference type="RefSeq" id="XP_028286176.1"/>
    </source>
</evidence>
<feature type="compositionally biased region" description="Basic and acidic residues" evidence="1">
    <location>
        <begin position="72"/>
        <end position="84"/>
    </location>
</feature>
<dbReference type="PROSITE" id="PS50020">
    <property type="entry name" value="WW_DOMAIN_2"/>
    <property type="match status" value="1"/>
</dbReference>
<organism evidence="3 4">
    <name type="scientific">Parambassis ranga</name>
    <name type="common">Indian glassy fish</name>
    <dbReference type="NCBI Taxonomy" id="210632"/>
    <lineage>
        <taxon>Eukaryota</taxon>
        <taxon>Metazoa</taxon>
        <taxon>Chordata</taxon>
        <taxon>Craniata</taxon>
        <taxon>Vertebrata</taxon>
        <taxon>Euteleostomi</taxon>
        <taxon>Actinopterygii</taxon>
        <taxon>Neopterygii</taxon>
        <taxon>Teleostei</taxon>
        <taxon>Neoteleostei</taxon>
        <taxon>Acanthomorphata</taxon>
        <taxon>Ovalentaria</taxon>
        <taxon>Ambassidae</taxon>
        <taxon>Parambassis</taxon>
    </lineage>
</organism>
<dbReference type="FunFam" id="2.20.70.10:FF:000034">
    <property type="entry name" value="syntaxin-binding protein 4 isoform X1"/>
    <property type="match status" value="1"/>
</dbReference>
<accession>A0A6P7KFQ1</accession>
<dbReference type="InterPro" id="IPR036020">
    <property type="entry name" value="WW_dom_sf"/>
</dbReference>
<dbReference type="InterPro" id="IPR001202">
    <property type="entry name" value="WW_dom"/>
</dbReference>
<dbReference type="RefSeq" id="XP_028286176.1">
    <property type="nucleotide sequence ID" value="XM_028430375.1"/>
</dbReference>